<organism evidence="2 3">
    <name type="scientific">Corynebacterium provencense</name>
    <dbReference type="NCBI Taxonomy" id="1737425"/>
    <lineage>
        <taxon>Bacteria</taxon>
        <taxon>Bacillati</taxon>
        <taxon>Actinomycetota</taxon>
        <taxon>Actinomycetes</taxon>
        <taxon>Mycobacteriales</taxon>
        <taxon>Corynebacteriaceae</taxon>
        <taxon>Corynebacterium</taxon>
    </lineage>
</organism>
<dbReference type="KEGG" id="cpre:Csp1_21860"/>
<dbReference type="STRING" id="1737425.GCA_900049755_01156"/>
<dbReference type="InterPro" id="IPR019660">
    <property type="entry name" value="Put_sensory_transdc_reg_YbjN"/>
</dbReference>
<gene>
    <name evidence="2" type="ORF">Csp1_21860</name>
</gene>
<dbReference type="AlphaFoldDB" id="A0A2Z3YRL3"/>
<name>A0A2Z3YRL3_9CORY</name>
<dbReference type="Proteomes" id="UP000247696">
    <property type="component" value="Chromosome"/>
</dbReference>
<proteinExistence type="predicted"/>
<dbReference type="RefSeq" id="WP_162620251.1">
    <property type="nucleotide sequence ID" value="NZ_CP024988.1"/>
</dbReference>
<keyword evidence="3" id="KW-1185">Reference proteome</keyword>
<evidence type="ECO:0000313" key="2">
    <source>
        <dbReference type="EMBL" id="AWT26939.1"/>
    </source>
</evidence>
<evidence type="ECO:0000313" key="3">
    <source>
        <dbReference type="Proteomes" id="UP000247696"/>
    </source>
</evidence>
<dbReference type="EMBL" id="CP024988">
    <property type="protein sequence ID" value="AWT26939.1"/>
    <property type="molecule type" value="Genomic_DNA"/>
</dbReference>
<dbReference type="Pfam" id="PF10722">
    <property type="entry name" value="YbjN"/>
    <property type="match status" value="1"/>
</dbReference>
<accession>A0A2Z3YRL3</accession>
<feature type="compositionally biased region" description="Basic and acidic residues" evidence="1">
    <location>
        <begin position="170"/>
        <end position="183"/>
    </location>
</feature>
<sequence length="366" mass="38082">MFGRRKAPGRSRRTVRQWRHAPDPGETEILPSPQVDPHAASAVLHRVLTEIGGDRPVTQVGGFAVATTVRTAPLTFALEGLWEGQSDSDSGKLLTLAGTWNAGHTVPRAQVGVDRSGRVTVTADSELVCGVGVTVQQLDEWLRRALAGFSAFGSFLAERGLQTVAGGDRAGGDRAGESGDRQPDAVPVDAVPVDAVLEEVAHGDVTAAVTPGNRFGLVGGRTPAVLLARIGTSLEGRTEHREPGASGRRGNGYLRFAAGADVALHDGTLSVTDGVTLGSPGSGGPESDDDTNDVEEWLRALCNRVNTLPGGVVAVFDRGTLTCAVHRPVGSGLSDAQLDDAVSRDRRAVGEMLRLMAAEISGEADA</sequence>
<evidence type="ECO:0000256" key="1">
    <source>
        <dbReference type="SAM" id="MobiDB-lite"/>
    </source>
</evidence>
<feature type="region of interest" description="Disordered" evidence="1">
    <location>
        <begin position="1"/>
        <end position="34"/>
    </location>
</feature>
<reference evidence="3" key="1">
    <citation type="submission" date="2017-11" db="EMBL/GenBank/DDBJ databases">
        <title>Otitis media/interna in a cat caused by the recently described species Corynebacterium provencense.</title>
        <authorList>
            <person name="Kittl S."/>
            <person name="Brodard I."/>
            <person name="Rychener L."/>
            <person name="Jores J."/>
            <person name="Roosje P."/>
            <person name="Gobeli Brawand S."/>
        </authorList>
    </citation>
    <scope>NUCLEOTIDE SEQUENCE [LARGE SCALE GENOMIC DNA]</scope>
    <source>
        <strain evidence="3">17KM38</strain>
    </source>
</reference>
<feature type="region of interest" description="Disordered" evidence="1">
    <location>
        <begin position="166"/>
        <end position="186"/>
    </location>
</feature>
<protein>
    <recommendedName>
        <fullName evidence="4">YbjN domain-containing protein</fullName>
    </recommendedName>
</protein>
<feature type="compositionally biased region" description="Basic residues" evidence="1">
    <location>
        <begin position="1"/>
        <end position="19"/>
    </location>
</feature>
<evidence type="ECO:0008006" key="4">
    <source>
        <dbReference type="Google" id="ProtNLM"/>
    </source>
</evidence>